<gene>
    <name evidence="3" type="primary">yyaC</name>
    <name evidence="2" type="ORF">CNEO2_230060</name>
    <name evidence="1" type="ORF">CNEO_45265</name>
    <name evidence="3" type="ORF">CQ394_18690</name>
</gene>
<organism evidence="3 4">
    <name type="scientific">Clostridium neonatale</name>
    <dbReference type="NCBI Taxonomy" id="137838"/>
    <lineage>
        <taxon>Bacteria</taxon>
        <taxon>Bacillati</taxon>
        <taxon>Bacillota</taxon>
        <taxon>Clostridia</taxon>
        <taxon>Eubacteriales</taxon>
        <taxon>Clostridiaceae</taxon>
        <taxon>Clostridium</taxon>
    </lineage>
</organism>
<comment type="caution">
    <text evidence="3">The sequence shown here is derived from an EMBL/GenBank/DDBJ whole genome shotgun (WGS) entry which is preliminary data.</text>
</comment>
<reference evidence="1" key="2">
    <citation type="submission" date="2021-10" db="EMBL/GenBank/DDBJ databases">
        <authorList>
            <person name="Mesa V."/>
        </authorList>
    </citation>
    <scope>NUCLEOTIDE SEQUENCE</scope>
    <source>
        <strain evidence="1">CC3_PB</strain>
    </source>
</reference>
<keyword evidence="4" id="KW-1185">Reference proteome</keyword>
<keyword evidence="3" id="KW-0378">Hydrolase</keyword>
<dbReference type="InterPro" id="IPR009665">
    <property type="entry name" value="YyaC"/>
</dbReference>
<reference evidence="2" key="3">
    <citation type="submission" date="2022-10" db="EMBL/GenBank/DDBJ databases">
        <authorList>
            <person name="Aires J."/>
            <person name="Mesa V."/>
        </authorList>
    </citation>
    <scope>NUCLEOTIDE SEQUENCE</scope>
    <source>
        <strain evidence="2">Clostridium neonatale JD116</strain>
    </source>
</reference>
<evidence type="ECO:0000313" key="2">
    <source>
        <dbReference type="EMBL" id="CAI3576782.1"/>
    </source>
</evidence>
<sequence>MNLDNNHSSKSFSYKLSHELEKYINSNTIIVCIGTDKCIGDCLGPLVGSILTENFFPLPVYGTLSEPIHALNIDERLNKIKELHPTANIIGIDACLGNQDDIGEIRIRDYAIHPGKGVGKELPEVGMASVIGIVDSSENSDLFFSRSIRLSFIMDMAKIISRSLINAYNLNNDLFPKLSLDI</sequence>
<dbReference type="EMBL" id="CAKJVE010000004">
    <property type="protein sequence ID" value="CAG9711360.1"/>
    <property type="molecule type" value="Genomic_DNA"/>
</dbReference>
<keyword evidence="3" id="KW-0645">Protease</keyword>
<evidence type="ECO:0000313" key="3">
    <source>
        <dbReference type="EMBL" id="PEG29386.1"/>
    </source>
</evidence>
<dbReference type="Proteomes" id="UP000220840">
    <property type="component" value="Unassembled WGS sequence"/>
</dbReference>
<name>A0A2A7MCK2_9CLOT</name>
<proteinExistence type="predicted"/>
<dbReference type="Pfam" id="PF06866">
    <property type="entry name" value="DUF1256"/>
    <property type="match status" value="1"/>
</dbReference>
<dbReference type="AlphaFoldDB" id="A0A2A7MCK2"/>
<evidence type="ECO:0000313" key="4">
    <source>
        <dbReference type="Proteomes" id="UP000220840"/>
    </source>
</evidence>
<dbReference type="STRING" id="137838.GCA_001458595_00777"/>
<dbReference type="SUPFAM" id="SSF53163">
    <property type="entry name" value="HybD-like"/>
    <property type="match status" value="1"/>
</dbReference>
<protein>
    <submittedName>
        <fullName evidence="3">Spore protease YyaC</fullName>
    </submittedName>
</protein>
<dbReference type="InterPro" id="IPR023430">
    <property type="entry name" value="Pept_HybD-like_dom_sf"/>
</dbReference>
<accession>A0A2A7MCK2</accession>
<dbReference type="Proteomes" id="UP001189143">
    <property type="component" value="Unassembled WGS sequence"/>
</dbReference>
<dbReference type="EMBL" id="CAMTCP010000155">
    <property type="protein sequence ID" value="CAI3576782.1"/>
    <property type="molecule type" value="Genomic_DNA"/>
</dbReference>
<dbReference type="RefSeq" id="WP_058293720.1">
    <property type="nucleotide sequence ID" value="NZ_CAKJVD010000016.1"/>
</dbReference>
<dbReference type="OrthoDB" id="9815953at2"/>
<evidence type="ECO:0000313" key="1">
    <source>
        <dbReference type="EMBL" id="CAG9711360.1"/>
    </source>
</evidence>
<dbReference type="GO" id="GO:0006508">
    <property type="term" value="P:proteolysis"/>
    <property type="evidence" value="ECO:0007669"/>
    <property type="project" value="UniProtKB-KW"/>
</dbReference>
<dbReference type="NCBIfam" id="TIGR02841">
    <property type="entry name" value="spore_YyaC"/>
    <property type="match status" value="1"/>
</dbReference>
<dbReference type="EMBL" id="PDCJ01000004">
    <property type="protein sequence ID" value="PEG29386.1"/>
    <property type="molecule type" value="Genomic_DNA"/>
</dbReference>
<dbReference type="GeneID" id="68875850"/>
<dbReference type="Proteomes" id="UP000789738">
    <property type="component" value="Unassembled WGS sequence"/>
</dbReference>
<dbReference type="GO" id="GO:0008233">
    <property type="term" value="F:peptidase activity"/>
    <property type="evidence" value="ECO:0007669"/>
    <property type="project" value="UniProtKB-KW"/>
</dbReference>
<reference evidence="3 4" key="1">
    <citation type="submission" date="2017-10" db="EMBL/GenBank/DDBJ databases">
        <title>Effective Description of Clostridium neonatale sp. nov. linked to necrotizing enterocolitis in neonates and a clarification of species assignable to the genus Clostridium (Prazmowski 1880) emend. Lawson and Rainey 2016.</title>
        <authorList>
            <person name="Bernard K."/>
            <person name="Burdz T."/>
            <person name="Wiebe D."/>
            <person name="Balcewich B."/>
            <person name="Alfa M."/>
            <person name="Bernier A.-M."/>
        </authorList>
    </citation>
    <scope>NUCLEOTIDE SEQUENCE [LARGE SCALE GENOMIC DNA]</scope>
    <source>
        <strain evidence="3 4">LCDC99A005</strain>
    </source>
</reference>